<dbReference type="Proteomes" id="UP001175228">
    <property type="component" value="Unassembled WGS sequence"/>
</dbReference>
<evidence type="ECO:0000313" key="2">
    <source>
        <dbReference type="Proteomes" id="UP001175228"/>
    </source>
</evidence>
<protein>
    <submittedName>
        <fullName evidence="1">Uncharacterized protein</fullName>
    </submittedName>
</protein>
<name>A0AA39QK32_9AGAR</name>
<evidence type="ECO:0000313" key="1">
    <source>
        <dbReference type="EMBL" id="KAK0503754.1"/>
    </source>
</evidence>
<proteinExistence type="predicted"/>
<keyword evidence="2" id="KW-1185">Reference proteome</keyword>
<sequence length="308" mass="34507">MSSHPLADTTNNTVIPDSEGKTMTLFTLDNINPALWDMEQYCESCPVSLTTAFPSAATSFGDVAPILGPNDNLKPFKVSPEHPDTFLFGSSPVCMARLLSPISDSIDATNTALPPSPQPSVFHQASTCPSNALLLESKCWPKWYVRIHRTIDALELLGQWSMITMYLTLLEGQNGWDLNNPKPDVLASMLWLDWLSHWIRCGWKVVPHHQLKDLMMMNEEWWAFWKSLRPAWRDIHRVKGPLSASHCGGAVRGEWREMSKCGVNGVITAVAGLVFWGLLASGGTRRQKDIWENVVEDTKWVLQCMTSV</sequence>
<organism evidence="1 2">
    <name type="scientific">Armillaria luteobubalina</name>
    <dbReference type="NCBI Taxonomy" id="153913"/>
    <lineage>
        <taxon>Eukaryota</taxon>
        <taxon>Fungi</taxon>
        <taxon>Dikarya</taxon>
        <taxon>Basidiomycota</taxon>
        <taxon>Agaricomycotina</taxon>
        <taxon>Agaricomycetes</taxon>
        <taxon>Agaricomycetidae</taxon>
        <taxon>Agaricales</taxon>
        <taxon>Marasmiineae</taxon>
        <taxon>Physalacriaceae</taxon>
        <taxon>Armillaria</taxon>
    </lineage>
</organism>
<dbReference type="AlphaFoldDB" id="A0AA39QK32"/>
<reference evidence="1" key="1">
    <citation type="submission" date="2023-06" db="EMBL/GenBank/DDBJ databases">
        <authorList>
            <consortium name="Lawrence Berkeley National Laboratory"/>
            <person name="Ahrendt S."/>
            <person name="Sahu N."/>
            <person name="Indic B."/>
            <person name="Wong-Bajracharya J."/>
            <person name="Merenyi Z."/>
            <person name="Ke H.-M."/>
            <person name="Monk M."/>
            <person name="Kocsube S."/>
            <person name="Drula E."/>
            <person name="Lipzen A."/>
            <person name="Balint B."/>
            <person name="Henrissat B."/>
            <person name="Andreopoulos B."/>
            <person name="Martin F.M."/>
            <person name="Harder C.B."/>
            <person name="Rigling D."/>
            <person name="Ford K.L."/>
            <person name="Foster G.D."/>
            <person name="Pangilinan J."/>
            <person name="Papanicolaou A."/>
            <person name="Barry K."/>
            <person name="LaButti K."/>
            <person name="Viragh M."/>
            <person name="Koriabine M."/>
            <person name="Yan M."/>
            <person name="Riley R."/>
            <person name="Champramary S."/>
            <person name="Plett K.L."/>
            <person name="Tsai I.J."/>
            <person name="Slot J."/>
            <person name="Sipos G."/>
            <person name="Plett J."/>
            <person name="Nagy L.G."/>
            <person name="Grigoriev I.V."/>
        </authorList>
    </citation>
    <scope>NUCLEOTIDE SEQUENCE</scope>
    <source>
        <strain evidence="1">HWK02</strain>
    </source>
</reference>
<gene>
    <name evidence="1" type="ORF">EDD18DRAFT_1344613</name>
</gene>
<dbReference type="EMBL" id="JAUEPU010000003">
    <property type="protein sequence ID" value="KAK0503754.1"/>
    <property type="molecule type" value="Genomic_DNA"/>
</dbReference>
<comment type="caution">
    <text evidence="1">The sequence shown here is derived from an EMBL/GenBank/DDBJ whole genome shotgun (WGS) entry which is preliminary data.</text>
</comment>
<accession>A0AA39QK32</accession>